<dbReference type="Gene3D" id="3.40.50.720">
    <property type="entry name" value="NAD(P)-binding Rossmann-like Domain"/>
    <property type="match status" value="1"/>
</dbReference>
<evidence type="ECO:0000313" key="2">
    <source>
        <dbReference type="EMBL" id="MES4992476.1"/>
    </source>
</evidence>
<gene>
    <name evidence="2" type="ORF">ABVB70_19260</name>
</gene>
<dbReference type="InterPro" id="IPR051783">
    <property type="entry name" value="NAD(P)-dependent_oxidoreduct"/>
</dbReference>
<accession>A0ABD5LKS5</accession>
<reference evidence="2 3" key="1">
    <citation type="submission" date="2024-06" db="EMBL/GenBank/DDBJ databases">
        <title>Genome sequencing of Agrobacterium spp. from tobacco in Serbia.</title>
        <authorList>
            <person name="Ilicic R.J."/>
            <person name="Studholme D.J."/>
            <person name="Jelusic A."/>
            <person name="Barac G."/>
            <person name="Bagi F."/>
            <person name="Popovic Milovanovic T."/>
        </authorList>
    </citation>
    <scope>NUCLEOTIDE SEQUENCE [LARGE SCALE GENOMIC DNA]</scope>
    <source>
        <strain evidence="2 3">DA1</strain>
    </source>
</reference>
<dbReference type="SUPFAM" id="SSF51735">
    <property type="entry name" value="NAD(P)-binding Rossmann-fold domains"/>
    <property type="match status" value="1"/>
</dbReference>
<evidence type="ECO:0000313" key="3">
    <source>
        <dbReference type="Proteomes" id="UP001438189"/>
    </source>
</evidence>
<dbReference type="InterPro" id="IPR036291">
    <property type="entry name" value="NAD(P)-bd_dom_sf"/>
</dbReference>
<sequence length="319" mass="34564">MKTLVIGATGYVGSRLAQEFKSAGSDVYGLTRSEKSTKTLSSAGITPVEGDLAAIDRFKGQLEDFDTIAFAATIPFEDEQHVISQLITSFGKPGRSFVFISGSGVVSTPARDGAWNDYTAAEDDPYPFEPLRNRAIRLVTEKLLSDAAKEGLRTFIIRPPLIWGHAGSIQVPQLFESARRTGTVCYLGQGLNLYSHVHVDDVATVARLAFEKGTPGSVYHLVAGEVNFRAIAEAVGEVTGCPTRSLTYDEAVELWGAPWVDLGLAVNSRIRSPKTRSELGWTPAHVDLVGDIRHGSYKKAYEDAKQSGIVQGYSWDAHG</sequence>
<comment type="caution">
    <text evidence="2">The sequence shown here is derived from an EMBL/GenBank/DDBJ whole genome shotgun (WGS) entry which is preliminary data.</text>
</comment>
<evidence type="ECO:0000259" key="1">
    <source>
        <dbReference type="Pfam" id="PF01370"/>
    </source>
</evidence>
<organism evidence="2 3">
    <name type="scientific">Agrobacterium radiobacter</name>
    <dbReference type="NCBI Taxonomy" id="362"/>
    <lineage>
        <taxon>Bacteria</taxon>
        <taxon>Pseudomonadati</taxon>
        <taxon>Pseudomonadota</taxon>
        <taxon>Alphaproteobacteria</taxon>
        <taxon>Hyphomicrobiales</taxon>
        <taxon>Rhizobiaceae</taxon>
        <taxon>Rhizobium/Agrobacterium group</taxon>
        <taxon>Agrobacterium</taxon>
        <taxon>Agrobacterium tumefaciens complex</taxon>
    </lineage>
</organism>
<dbReference type="PANTHER" id="PTHR48079">
    <property type="entry name" value="PROTEIN YEEZ"/>
    <property type="match status" value="1"/>
</dbReference>
<dbReference type="Proteomes" id="UP001438189">
    <property type="component" value="Unassembled WGS sequence"/>
</dbReference>
<feature type="domain" description="NAD-dependent epimerase/dehydratase" evidence="1">
    <location>
        <begin position="4"/>
        <end position="219"/>
    </location>
</feature>
<dbReference type="PANTHER" id="PTHR48079:SF6">
    <property type="entry name" value="NAD(P)-BINDING DOMAIN-CONTAINING PROTEIN-RELATED"/>
    <property type="match status" value="1"/>
</dbReference>
<dbReference type="InterPro" id="IPR001509">
    <property type="entry name" value="Epimerase_deHydtase"/>
</dbReference>
<protein>
    <submittedName>
        <fullName evidence="2">NAD-dependent epimerase/dehydratase family protein</fullName>
    </submittedName>
</protein>
<proteinExistence type="predicted"/>
<dbReference type="EMBL" id="JBETME010000008">
    <property type="protein sequence ID" value="MES4992476.1"/>
    <property type="molecule type" value="Genomic_DNA"/>
</dbReference>
<dbReference type="Pfam" id="PF01370">
    <property type="entry name" value="Epimerase"/>
    <property type="match status" value="1"/>
</dbReference>
<dbReference type="AlphaFoldDB" id="A0ABD5LKS5"/>
<name>A0ABD5LKS5_AGRRD</name>
<dbReference type="RefSeq" id="WP_353574431.1">
    <property type="nucleotide sequence ID" value="NZ_JBETME010000008.1"/>
</dbReference>